<dbReference type="EMBL" id="QJKI01000022">
    <property type="protein sequence ID" value="PXX76122.1"/>
    <property type="molecule type" value="Genomic_DNA"/>
</dbReference>
<organism evidence="5 6">
    <name type="scientific">Rivihabitans pingtungensis</name>
    <dbReference type="NCBI Taxonomy" id="1054498"/>
    <lineage>
        <taxon>Bacteria</taxon>
        <taxon>Pseudomonadati</taxon>
        <taxon>Pseudomonadota</taxon>
        <taxon>Betaproteobacteria</taxon>
        <taxon>Neisseriales</taxon>
        <taxon>Aquaspirillaceae</taxon>
        <taxon>Rivihabitans</taxon>
    </lineage>
</organism>
<reference evidence="5 6" key="1">
    <citation type="submission" date="2018-05" db="EMBL/GenBank/DDBJ databases">
        <title>Genomic Encyclopedia of Type Strains, Phase IV (KMG-IV): sequencing the most valuable type-strain genomes for metagenomic binning, comparative biology and taxonomic classification.</title>
        <authorList>
            <person name="Goeker M."/>
        </authorList>
    </citation>
    <scope>NUCLEOTIDE SEQUENCE [LARGE SCALE GENOMIC DNA]</scope>
    <source>
        <strain evidence="5 6">DSM 29661</strain>
    </source>
</reference>
<comment type="similarity">
    <text evidence="1">Belongs to the AAA ATPase family.</text>
</comment>
<protein>
    <submittedName>
        <fullName evidence="5">ATPase family protein associated with various cellular activities (AAA)</fullName>
    </submittedName>
</protein>
<evidence type="ECO:0000256" key="2">
    <source>
        <dbReference type="ARBA" id="ARBA00022741"/>
    </source>
</evidence>
<keyword evidence="6" id="KW-1185">Reference proteome</keyword>
<dbReference type="AlphaFoldDB" id="A0A318KTV2"/>
<dbReference type="OrthoDB" id="8610133at2"/>
<accession>A0A318KTV2</accession>
<proteinExistence type="inferred from homology"/>
<dbReference type="SUPFAM" id="SSF52540">
    <property type="entry name" value="P-loop containing nucleoside triphosphate hydrolases"/>
    <property type="match status" value="1"/>
</dbReference>
<dbReference type="InterPro" id="IPR050221">
    <property type="entry name" value="26S_Proteasome_ATPase"/>
</dbReference>
<evidence type="ECO:0000259" key="4">
    <source>
        <dbReference type="SMART" id="SM00382"/>
    </source>
</evidence>
<dbReference type="GO" id="GO:0005524">
    <property type="term" value="F:ATP binding"/>
    <property type="evidence" value="ECO:0007669"/>
    <property type="project" value="UniProtKB-KW"/>
</dbReference>
<dbReference type="Gene3D" id="1.10.8.60">
    <property type="match status" value="1"/>
</dbReference>
<evidence type="ECO:0000256" key="3">
    <source>
        <dbReference type="ARBA" id="ARBA00022840"/>
    </source>
</evidence>
<evidence type="ECO:0000256" key="1">
    <source>
        <dbReference type="ARBA" id="ARBA00006914"/>
    </source>
</evidence>
<name>A0A318KTV2_9NEIS</name>
<dbReference type="InterPro" id="IPR003959">
    <property type="entry name" value="ATPase_AAA_core"/>
</dbReference>
<dbReference type="Proteomes" id="UP000247555">
    <property type="component" value="Unassembled WGS sequence"/>
</dbReference>
<dbReference type="GO" id="GO:0016887">
    <property type="term" value="F:ATP hydrolysis activity"/>
    <property type="evidence" value="ECO:0007669"/>
    <property type="project" value="InterPro"/>
</dbReference>
<keyword evidence="3" id="KW-0067">ATP-binding</keyword>
<gene>
    <name evidence="5" type="ORF">DFR34_12226</name>
</gene>
<sequence>MNADALRAQALGQELDWLQAWITAALEAYFQDAPLAGPPPPTLAADGPYAQWLARWGLDDDARLVLALALAPHLRPAALDALLLQNSQLNQPFTAFGGHVSSQRRGFWPSAETAVFLLAGDDMARRLHAQQLFDADAPLRCHGVLDGPPPSDRSQPGAWLDMPLRVSDEALSLLLRDRPHQPQHSADFPAQRLVTGLEWVDLVLPASVRAEVEDLLAWVQHRHTLLDDWGLSRRIKAGYRCLFYGPPGSGKTLTATLLGKATGLPVYRVDLSQVVSKYIGETEKNLSRLFDQAQRQDWILFFDEADALFGKRSSASSANDRYANQEVAYLLQRIEDFPGIAILASNLKDNIDEAFARRFQSMLYFPLPGPDERLQLWRDGLAALPCPLAGDCDLPRLASEAALSGGSISNVLRYAALQAVRRQPAEITLNDLTRGIAREVRKDGRI</sequence>
<dbReference type="PANTHER" id="PTHR23073">
    <property type="entry name" value="26S PROTEASOME REGULATORY SUBUNIT"/>
    <property type="match status" value="1"/>
</dbReference>
<feature type="domain" description="AAA+ ATPase" evidence="4">
    <location>
        <begin position="237"/>
        <end position="369"/>
    </location>
</feature>
<dbReference type="RefSeq" id="WP_110391687.1">
    <property type="nucleotide sequence ID" value="NZ_QJKI01000022.1"/>
</dbReference>
<dbReference type="Gene3D" id="3.40.50.300">
    <property type="entry name" value="P-loop containing nucleotide triphosphate hydrolases"/>
    <property type="match status" value="1"/>
</dbReference>
<dbReference type="CDD" id="cd19481">
    <property type="entry name" value="RecA-like_protease"/>
    <property type="match status" value="1"/>
</dbReference>
<dbReference type="Pfam" id="PF00004">
    <property type="entry name" value="AAA"/>
    <property type="match status" value="1"/>
</dbReference>
<dbReference type="SMART" id="SM00382">
    <property type="entry name" value="AAA"/>
    <property type="match status" value="1"/>
</dbReference>
<dbReference type="InterPro" id="IPR027417">
    <property type="entry name" value="P-loop_NTPase"/>
</dbReference>
<evidence type="ECO:0000313" key="6">
    <source>
        <dbReference type="Proteomes" id="UP000247555"/>
    </source>
</evidence>
<keyword evidence="2" id="KW-0547">Nucleotide-binding</keyword>
<comment type="caution">
    <text evidence="5">The sequence shown here is derived from an EMBL/GenBank/DDBJ whole genome shotgun (WGS) entry which is preliminary data.</text>
</comment>
<evidence type="ECO:0000313" key="5">
    <source>
        <dbReference type="EMBL" id="PXX76122.1"/>
    </source>
</evidence>
<dbReference type="InterPro" id="IPR003593">
    <property type="entry name" value="AAA+_ATPase"/>
</dbReference>